<reference evidence="13" key="1">
    <citation type="journal article" date="2015" name="Genome Announc.">
        <title>High-Quality Draft Genome Sequence of Desulfovibrio carbinoliphilus FW-101-2B, an Organic Acid-Oxidizing Sulfate-Reducing Bacterium Isolated from Uranium(VI)-Contaminated Groundwater.</title>
        <authorList>
            <person name="Ramsay B.D."/>
            <person name="Hwang C."/>
            <person name="Woo H.L."/>
            <person name="Carroll S.L."/>
            <person name="Lucas S."/>
            <person name="Han J."/>
            <person name="Lapidus A.L."/>
            <person name="Cheng J.F."/>
            <person name="Goodwin L.A."/>
            <person name="Pitluck S."/>
            <person name="Peters L."/>
            <person name="Chertkov O."/>
            <person name="Held B."/>
            <person name="Detter J.C."/>
            <person name="Han C.S."/>
            <person name="Tapia R."/>
            <person name="Land M.L."/>
            <person name="Hauser L.J."/>
            <person name="Kyrpides N.C."/>
            <person name="Ivanova N.N."/>
            <person name="Mikhailova N."/>
            <person name="Pagani I."/>
            <person name="Woyke T."/>
            <person name="Arkin A.P."/>
            <person name="Dehal P."/>
            <person name="Chivian D."/>
            <person name="Criddle C.S."/>
            <person name="Wu W."/>
            <person name="Chakraborty R."/>
            <person name="Hazen T.C."/>
            <person name="Fields M.W."/>
        </authorList>
    </citation>
    <scope>NUCLEOTIDE SEQUENCE [LARGE SCALE GENOMIC DNA]</scope>
    <source>
        <strain evidence="13">FW-101-2B</strain>
    </source>
</reference>
<organism evidence="12 13">
    <name type="scientific">Solidesulfovibrio carbinoliphilus subsp. oakridgensis</name>
    <dbReference type="NCBI Taxonomy" id="694327"/>
    <lineage>
        <taxon>Bacteria</taxon>
        <taxon>Pseudomonadati</taxon>
        <taxon>Thermodesulfobacteriota</taxon>
        <taxon>Desulfovibrionia</taxon>
        <taxon>Desulfovibrionales</taxon>
        <taxon>Desulfovibrionaceae</taxon>
        <taxon>Solidesulfovibrio</taxon>
    </lineage>
</organism>
<evidence type="ECO:0000256" key="6">
    <source>
        <dbReference type="ARBA" id="ARBA00022676"/>
    </source>
</evidence>
<keyword evidence="7 9" id="KW-0808">Transferase</keyword>
<sequence length="311" mass="33264">MRRAPALTNGCGESMTDPRFEAYFTGPARQFLVRAIDLALEEDGDDLTSMAVFSPGDRLAARIVAKEDTLVAGLPILPLVVSRLGEAERCTLSFLAADGDRVPDRTVVAAMEGPAITMLKAERVMLNFLCHLSGIANAVARAVAALAGTRTRLLDTRKTLPGLRYPEKYAVVVGGGVNHRKDLSEMLMFKDNHIDRAGGIPQAMAALRKAYQNRMDSMPPVEIECRTLAEVGQAVAEKPRRIMLDNMDHDTMRAALSMVPAGIETEVSGGVDVAALAGIGALGPDFVSVGRITHSAKSADFSMLLQETASS</sequence>
<comment type="similarity">
    <text evidence="3 9">Belongs to the NadC/ModD family.</text>
</comment>
<dbReference type="Pfam" id="PF02749">
    <property type="entry name" value="QRPTase_N"/>
    <property type="match status" value="1"/>
</dbReference>
<keyword evidence="5" id="KW-0662">Pyridine nucleotide biosynthesis</keyword>
<dbReference type="InterPro" id="IPR037128">
    <property type="entry name" value="Quinolinate_PRibosylTase_N_sf"/>
</dbReference>
<accession>G7Q7F0</accession>
<evidence type="ECO:0000256" key="8">
    <source>
        <dbReference type="ARBA" id="ARBA00033102"/>
    </source>
</evidence>
<feature type="domain" description="Quinolinate phosphoribosyl transferase N-terminal" evidence="11">
    <location>
        <begin position="46"/>
        <end position="133"/>
    </location>
</feature>
<dbReference type="HOGENOM" id="CLU_039622_0_1_7"/>
<dbReference type="NCBIfam" id="TIGR00078">
    <property type="entry name" value="nadC"/>
    <property type="match status" value="1"/>
</dbReference>
<protein>
    <recommendedName>
        <fullName evidence="4">nicotinate-nucleotide diphosphorylase (carboxylating)</fullName>
        <ecNumber evidence="4">2.4.2.19</ecNumber>
    </recommendedName>
    <alternativeName>
        <fullName evidence="8">Quinolinate phosphoribosyltransferase [decarboxylating]</fullName>
    </alternativeName>
</protein>
<dbReference type="SUPFAM" id="SSF54675">
    <property type="entry name" value="Nicotinate/Quinolinate PRTase N-terminal domain-like"/>
    <property type="match status" value="1"/>
</dbReference>
<evidence type="ECO:0000313" key="13">
    <source>
        <dbReference type="Proteomes" id="UP000004662"/>
    </source>
</evidence>
<evidence type="ECO:0000313" key="12">
    <source>
        <dbReference type="EMBL" id="EHJ47103.1"/>
    </source>
</evidence>
<dbReference type="InterPro" id="IPR036068">
    <property type="entry name" value="Nicotinate_pribotase-like_C"/>
</dbReference>
<dbReference type="GO" id="GO:0004514">
    <property type="term" value="F:nicotinate-nucleotide diphosphorylase (carboxylating) activity"/>
    <property type="evidence" value="ECO:0007669"/>
    <property type="project" value="UniProtKB-EC"/>
</dbReference>
<dbReference type="GO" id="GO:0034213">
    <property type="term" value="P:quinolinate catabolic process"/>
    <property type="evidence" value="ECO:0007669"/>
    <property type="project" value="TreeGrafter"/>
</dbReference>
<dbReference type="GO" id="GO:0009435">
    <property type="term" value="P:NAD+ biosynthetic process"/>
    <property type="evidence" value="ECO:0007669"/>
    <property type="project" value="UniProtKB-UniPathway"/>
</dbReference>
<dbReference type="Gene3D" id="3.90.1170.20">
    <property type="entry name" value="Quinolinate phosphoribosyl transferase, N-terminal domain"/>
    <property type="match status" value="1"/>
</dbReference>
<dbReference type="STRING" id="694327.DFW101_1092"/>
<evidence type="ECO:0000259" key="10">
    <source>
        <dbReference type="Pfam" id="PF01729"/>
    </source>
</evidence>
<dbReference type="AlphaFoldDB" id="G7Q7F0"/>
<dbReference type="PANTHER" id="PTHR32179">
    <property type="entry name" value="NICOTINATE-NUCLEOTIDE PYROPHOSPHORYLASE [CARBOXYLATING]"/>
    <property type="match status" value="1"/>
</dbReference>
<evidence type="ECO:0000256" key="3">
    <source>
        <dbReference type="ARBA" id="ARBA00009400"/>
    </source>
</evidence>
<dbReference type="EMBL" id="CM001368">
    <property type="protein sequence ID" value="EHJ47103.1"/>
    <property type="molecule type" value="Genomic_DNA"/>
</dbReference>
<dbReference type="FunFam" id="3.20.20.70:FF:000030">
    <property type="entry name" value="Nicotinate-nucleotide pyrophosphorylase, carboxylating"/>
    <property type="match status" value="1"/>
</dbReference>
<dbReference type="InterPro" id="IPR027277">
    <property type="entry name" value="NadC/ModD"/>
</dbReference>
<keyword evidence="6 9" id="KW-0328">Glycosyltransferase</keyword>
<dbReference type="PANTHER" id="PTHR32179:SF3">
    <property type="entry name" value="NICOTINATE-NUCLEOTIDE PYROPHOSPHORYLASE [CARBOXYLATING]"/>
    <property type="match status" value="1"/>
</dbReference>
<dbReference type="PIRSF" id="PIRSF006250">
    <property type="entry name" value="NadC_ModD"/>
    <property type="match status" value="1"/>
</dbReference>
<dbReference type="eggNOG" id="COG0157">
    <property type="taxonomic scope" value="Bacteria"/>
</dbReference>
<comment type="function">
    <text evidence="1">Involved in the catabolism of quinolinic acid (QA).</text>
</comment>
<evidence type="ECO:0000256" key="4">
    <source>
        <dbReference type="ARBA" id="ARBA00011944"/>
    </source>
</evidence>
<dbReference type="InterPro" id="IPR002638">
    <property type="entry name" value="Quinolinate_PRibosylTrfase_C"/>
</dbReference>
<dbReference type="InterPro" id="IPR022412">
    <property type="entry name" value="Quinolinate_PRibosylTrfase_N"/>
</dbReference>
<evidence type="ECO:0000256" key="1">
    <source>
        <dbReference type="ARBA" id="ARBA00003237"/>
    </source>
</evidence>
<dbReference type="InterPro" id="IPR013785">
    <property type="entry name" value="Aldolase_TIM"/>
</dbReference>
<dbReference type="Pfam" id="PF01729">
    <property type="entry name" value="QRPTase_C"/>
    <property type="match status" value="1"/>
</dbReference>
<evidence type="ECO:0000256" key="2">
    <source>
        <dbReference type="ARBA" id="ARBA00004893"/>
    </source>
</evidence>
<evidence type="ECO:0000259" key="11">
    <source>
        <dbReference type="Pfam" id="PF02749"/>
    </source>
</evidence>
<keyword evidence="13" id="KW-1185">Reference proteome</keyword>
<dbReference type="SUPFAM" id="SSF51690">
    <property type="entry name" value="Nicotinate/Quinolinate PRTase C-terminal domain-like"/>
    <property type="match status" value="1"/>
</dbReference>
<dbReference type="Proteomes" id="UP000004662">
    <property type="component" value="Chromosome"/>
</dbReference>
<proteinExistence type="inferred from homology"/>
<feature type="domain" description="Quinolinate phosphoribosyl transferase C-terminal" evidence="10">
    <location>
        <begin position="135"/>
        <end position="303"/>
    </location>
</feature>
<comment type="pathway">
    <text evidence="2">Cofactor biosynthesis; NAD(+) biosynthesis; nicotinate D-ribonucleotide from quinolinate: step 1/1.</text>
</comment>
<dbReference type="Gene3D" id="3.20.20.70">
    <property type="entry name" value="Aldolase class I"/>
    <property type="match status" value="1"/>
</dbReference>
<dbReference type="InterPro" id="IPR004393">
    <property type="entry name" value="NadC"/>
</dbReference>
<name>G7Q7F0_9BACT</name>
<dbReference type="CDD" id="cd01572">
    <property type="entry name" value="QPRTase"/>
    <property type="match status" value="1"/>
</dbReference>
<dbReference type="EC" id="2.4.2.19" evidence="4"/>
<dbReference type="UniPathway" id="UPA00253">
    <property type="reaction ID" value="UER00331"/>
</dbReference>
<evidence type="ECO:0000256" key="5">
    <source>
        <dbReference type="ARBA" id="ARBA00022642"/>
    </source>
</evidence>
<evidence type="ECO:0000256" key="9">
    <source>
        <dbReference type="PIRNR" id="PIRNR006250"/>
    </source>
</evidence>
<gene>
    <name evidence="12" type="ORF">DFW101_1092</name>
</gene>
<dbReference type="GO" id="GO:0005737">
    <property type="term" value="C:cytoplasm"/>
    <property type="evidence" value="ECO:0007669"/>
    <property type="project" value="TreeGrafter"/>
</dbReference>
<evidence type="ECO:0000256" key="7">
    <source>
        <dbReference type="ARBA" id="ARBA00022679"/>
    </source>
</evidence>